<proteinExistence type="predicted"/>
<accession>A0A918KB28</accession>
<dbReference type="CDD" id="cd17033">
    <property type="entry name" value="DR1245-like"/>
    <property type="match status" value="1"/>
</dbReference>
<dbReference type="EMBL" id="BMYV01000001">
    <property type="protein sequence ID" value="GGX57297.1"/>
    <property type="molecule type" value="Genomic_DNA"/>
</dbReference>
<dbReference type="InterPro" id="IPR019660">
    <property type="entry name" value="Put_sensory_transdc_reg_YbjN"/>
</dbReference>
<reference evidence="1 2" key="1">
    <citation type="journal article" date="2014" name="Int. J. Syst. Evol. Microbiol.">
        <title>Complete genome sequence of Corynebacterium casei LMG S-19264T (=DSM 44701T), isolated from a smear-ripened cheese.</title>
        <authorList>
            <consortium name="US DOE Joint Genome Institute (JGI-PGF)"/>
            <person name="Walter F."/>
            <person name="Albersmeier A."/>
            <person name="Kalinowski J."/>
            <person name="Ruckert C."/>
        </authorList>
    </citation>
    <scope>NUCLEOTIDE SEQUENCE [LARGE SCALE GENOMIC DNA]</scope>
    <source>
        <strain evidence="1 2">KCTC 23968</strain>
    </source>
</reference>
<dbReference type="Pfam" id="PF10722">
    <property type="entry name" value="YbjN"/>
    <property type="match status" value="1"/>
</dbReference>
<dbReference type="AlphaFoldDB" id="A0A918KB28"/>
<keyword evidence="2" id="KW-1185">Reference proteome</keyword>
<dbReference type="RefSeq" id="WP_189580349.1">
    <property type="nucleotide sequence ID" value="NZ_BMYV01000001.1"/>
</dbReference>
<gene>
    <name evidence="1" type="ORF">GCM10011309_02820</name>
</gene>
<dbReference type="Proteomes" id="UP000600865">
    <property type="component" value="Unassembled WGS sequence"/>
</dbReference>
<evidence type="ECO:0000313" key="2">
    <source>
        <dbReference type="Proteomes" id="UP000600865"/>
    </source>
</evidence>
<protein>
    <submittedName>
        <fullName evidence="1">Uncharacterized protein</fullName>
    </submittedName>
</protein>
<comment type="caution">
    <text evidence="1">The sequence shown here is derived from an EMBL/GenBank/DDBJ whole genome shotgun (WGS) entry which is preliminary data.</text>
</comment>
<organism evidence="1 2">
    <name type="scientific">Litorimonas cladophorae</name>
    <dbReference type="NCBI Taxonomy" id="1220491"/>
    <lineage>
        <taxon>Bacteria</taxon>
        <taxon>Pseudomonadati</taxon>
        <taxon>Pseudomonadota</taxon>
        <taxon>Alphaproteobacteria</taxon>
        <taxon>Maricaulales</taxon>
        <taxon>Robiginitomaculaceae</taxon>
    </lineage>
</organism>
<evidence type="ECO:0000313" key="1">
    <source>
        <dbReference type="EMBL" id="GGX57297.1"/>
    </source>
</evidence>
<name>A0A918KB28_9PROT</name>
<sequence>MSYADQRHLRPSPSLSGALGVRQNPLEVFTRICVAEGYDHEQVDINELQISLPGLWCEHEVSLTWNAATEQIQVFLLFEGRMPGGRSDDICRLMSLLNERLASGHFDYWDKKRCLVYRDAASFRGGAKLGTEQGMDMLAHALDAAERGYPACQYVIWAGKSPEDALTSALVDLAAHP</sequence>